<accession>A0ABT8KP41</accession>
<organism evidence="1 2">
    <name type="scientific">Splendidivirga corallicola</name>
    <dbReference type="NCBI Taxonomy" id="3051826"/>
    <lineage>
        <taxon>Bacteria</taxon>
        <taxon>Pseudomonadati</taxon>
        <taxon>Bacteroidota</taxon>
        <taxon>Cytophagia</taxon>
        <taxon>Cytophagales</taxon>
        <taxon>Splendidivirgaceae</taxon>
        <taxon>Splendidivirga</taxon>
    </lineage>
</organism>
<evidence type="ECO:0000313" key="2">
    <source>
        <dbReference type="Proteomes" id="UP001172082"/>
    </source>
</evidence>
<dbReference type="NCBIfam" id="TIGR03519">
    <property type="entry name" value="T9SS_PorP_fam"/>
    <property type="match status" value="1"/>
</dbReference>
<dbReference type="Pfam" id="PF11751">
    <property type="entry name" value="PorP_SprF"/>
    <property type="match status" value="1"/>
</dbReference>
<dbReference type="Proteomes" id="UP001172082">
    <property type="component" value="Unassembled WGS sequence"/>
</dbReference>
<keyword evidence="2" id="KW-1185">Reference proteome</keyword>
<gene>
    <name evidence="1" type="ORF">QQ008_13955</name>
</gene>
<reference evidence="1" key="1">
    <citation type="submission" date="2023-06" db="EMBL/GenBank/DDBJ databases">
        <title>Genomic of Parafulvivirga corallium.</title>
        <authorList>
            <person name="Wang G."/>
        </authorList>
    </citation>
    <scope>NUCLEOTIDE SEQUENCE</scope>
    <source>
        <strain evidence="1">BMA10</strain>
    </source>
</reference>
<dbReference type="RefSeq" id="WP_346752510.1">
    <property type="nucleotide sequence ID" value="NZ_JAUJEA010000004.1"/>
</dbReference>
<proteinExistence type="predicted"/>
<protein>
    <submittedName>
        <fullName evidence="1">PorP/SprF family type IX secretion system membrane protein</fullName>
    </submittedName>
</protein>
<comment type="caution">
    <text evidence="1">The sequence shown here is derived from an EMBL/GenBank/DDBJ whole genome shotgun (WGS) entry which is preliminary data.</text>
</comment>
<evidence type="ECO:0000313" key="1">
    <source>
        <dbReference type="EMBL" id="MDN5202486.1"/>
    </source>
</evidence>
<dbReference type="EMBL" id="JAUJEA010000004">
    <property type="protein sequence ID" value="MDN5202486.1"/>
    <property type="molecule type" value="Genomic_DNA"/>
</dbReference>
<sequence length="436" mass="49808">MLIKQVRFILIIVFYCFCDLSYSQNYPVYNHFYQNPYLYNPAEAGTFLRSVIFFNHRQQWRGVDGAPVVSTLSFHTPFNRSNAAIGLNVSSFQRGLLSTTDAMISYNYAIPLQEEVFLKIGFSTGIISNSLDLSQVDNPDDPALSTFLNNNIQLAGNFGLKFQSDGLNLGLVLPRLLQPTFVNEANFNALEVGPFDEVLLMAYYKKKVEGYLKTKRKGRTKFTKKVDAKYAPLELHFLYRYSKIGANQFEALAKLNLGEQFWLGASYRQNYGVVGNVGFTYNGFALAYAYEPASKLVAGPLDGSHEVQLSLRFGKRVEPKVKKVKPQQVQPAKDKEPQHRARFQFYDDQNAAKDAFKDKGEKKYIVSVKSFKDFSAADAYKLNMKKRGLSAKIYFQESSQTFHVYFFDAIKLKDAKKEQKRISKNRRFRNAKVITL</sequence>
<dbReference type="InterPro" id="IPR019861">
    <property type="entry name" value="PorP/SprF_Bacteroidetes"/>
</dbReference>
<name>A0ABT8KP41_9BACT</name>